<accession>A0ACD3QCV5</accession>
<keyword evidence="2" id="KW-1185">Reference proteome</keyword>
<sequence length="93" mass="9508">MTSTSIPGFPSFATLSSFLHSTTSSHERAAVFTTAPAILPKHQNEDQTPIWIDVSGSGAWSLGGTAGRRDGSQGGTLTGGVPNGLNQHATGVD</sequence>
<gene>
    <name evidence="1" type="ORF">E3U43_010104</name>
</gene>
<feature type="non-terminal residue" evidence="1">
    <location>
        <position position="93"/>
    </location>
</feature>
<evidence type="ECO:0000313" key="1">
    <source>
        <dbReference type="EMBL" id="TMS04947.1"/>
    </source>
</evidence>
<organism evidence="1 2">
    <name type="scientific">Larimichthys crocea</name>
    <name type="common">Large yellow croaker</name>
    <name type="synonym">Pseudosciaena crocea</name>
    <dbReference type="NCBI Taxonomy" id="215358"/>
    <lineage>
        <taxon>Eukaryota</taxon>
        <taxon>Metazoa</taxon>
        <taxon>Chordata</taxon>
        <taxon>Craniata</taxon>
        <taxon>Vertebrata</taxon>
        <taxon>Euteleostomi</taxon>
        <taxon>Actinopterygii</taxon>
        <taxon>Neopterygii</taxon>
        <taxon>Teleostei</taxon>
        <taxon>Neoteleostei</taxon>
        <taxon>Acanthomorphata</taxon>
        <taxon>Eupercaria</taxon>
        <taxon>Sciaenidae</taxon>
        <taxon>Larimichthys</taxon>
    </lineage>
</organism>
<evidence type="ECO:0000313" key="2">
    <source>
        <dbReference type="Proteomes" id="UP000793456"/>
    </source>
</evidence>
<name>A0ACD3QCV5_LARCR</name>
<proteinExistence type="predicted"/>
<dbReference type="Proteomes" id="UP000793456">
    <property type="component" value="Chromosome XXI"/>
</dbReference>
<protein>
    <submittedName>
        <fullName evidence="1">Uncharacterized protein</fullName>
    </submittedName>
</protein>
<comment type="caution">
    <text evidence="1">The sequence shown here is derived from an EMBL/GenBank/DDBJ whole genome shotgun (WGS) entry which is preliminary data.</text>
</comment>
<dbReference type="EMBL" id="CM011694">
    <property type="protein sequence ID" value="TMS04947.1"/>
    <property type="molecule type" value="Genomic_DNA"/>
</dbReference>
<reference evidence="1" key="1">
    <citation type="submission" date="2018-11" db="EMBL/GenBank/DDBJ databases">
        <title>The sequence and de novo assembly of Larimichthys crocea genome using PacBio and Hi-C technologies.</title>
        <authorList>
            <person name="Xu P."/>
            <person name="Chen B."/>
            <person name="Zhou Z."/>
            <person name="Ke Q."/>
            <person name="Wu Y."/>
            <person name="Bai H."/>
            <person name="Pu F."/>
        </authorList>
    </citation>
    <scope>NUCLEOTIDE SEQUENCE</scope>
    <source>
        <tissue evidence="1">Muscle</tissue>
    </source>
</reference>